<feature type="signal peptide" evidence="1">
    <location>
        <begin position="1"/>
        <end position="20"/>
    </location>
</feature>
<evidence type="ECO:0000256" key="1">
    <source>
        <dbReference type="SAM" id="SignalP"/>
    </source>
</evidence>
<dbReference type="PROSITE" id="PS51257">
    <property type="entry name" value="PROKAR_LIPOPROTEIN"/>
    <property type="match status" value="1"/>
</dbReference>
<dbReference type="OrthoDB" id="10473180at2759"/>
<sequence>MRVSSIILIVFLSSCHAGDALEPSYEQCLTVKNECGVRRWLSDDFYSTYDKWTCCNGSENLETEEVVGIGNRMRSTAKRLHEPTGGLPSKLLRTQLVDQCYLSPTCLYLQLQCVYSGMLKKKDGICGDSSWHKRVWKSRMQLRQLPEPLCVQMSQLNELLRQLPLPGLRP</sequence>
<evidence type="ECO:0000313" key="2">
    <source>
        <dbReference type="EMBL" id="TPP62282.1"/>
    </source>
</evidence>
<reference evidence="2 3" key="1">
    <citation type="submission" date="2019-04" db="EMBL/GenBank/DDBJ databases">
        <title>Annotation for the trematode Fasciola gigantica.</title>
        <authorList>
            <person name="Choi Y.-J."/>
        </authorList>
    </citation>
    <scope>NUCLEOTIDE SEQUENCE [LARGE SCALE GENOMIC DNA]</scope>
    <source>
        <strain evidence="2">Uganda_cow_1</strain>
    </source>
</reference>
<organism evidence="2 3">
    <name type="scientific">Fasciola gigantica</name>
    <name type="common">Giant liver fluke</name>
    <dbReference type="NCBI Taxonomy" id="46835"/>
    <lineage>
        <taxon>Eukaryota</taxon>
        <taxon>Metazoa</taxon>
        <taxon>Spiralia</taxon>
        <taxon>Lophotrochozoa</taxon>
        <taxon>Platyhelminthes</taxon>
        <taxon>Trematoda</taxon>
        <taxon>Digenea</taxon>
        <taxon>Plagiorchiida</taxon>
        <taxon>Echinostomata</taxon>
        <taxon>Echinostomatoidea</taxon>
        <taxon>Fasciolidae</taxon>
        <taxon>Fasciola</taxon>
    </lineage>
</organism>
<dbReference type="Proteomes" id="UP000316759">
    <property type="component" value="Unassembled WGS sequence"/>
</dbReference>
<protein>
    <submittedName>
        <fullName evidence="2">Uncharacterized protein</fullName>
    </submittedName>
</protein>
<comment type="caution">
    <text evidence="2">The sequence shown here is derived from an EMBL/GenBank/DDBJ whole genome shotgun (WGS) entry which is preliminary data.</text>
</comment>
<gene>
    <name evidence="2" type="ORF">FGIG_04773</name>
</gene>
<feature type="chain" id="PRO_5021246459" evidence="1">
    <location>
        <begin position="21"/>
        <end position="170"/>
    </location>
</feature>
<dbReference type="EMBL" id="SUNJ01007067">
    <property type="protein sequence ID" value="TPP62282.1"/>
    <property type="molecule type" value="Genomic_DNA"/>
</dbReference>
<proteinExistence type="predicted"/>
<keyword evidence="3" id="KW-1185">Reference proteome</keyword>
<name>A0A504YKE4_FASGI</name>
<accession>A0A504YKE4</accession>
<keyword evidence="1" id="KW-0732">Signal</keyword>
<evidence type="ECO:0000313" key="3">
    <source>
        <dbReference type="Proteomes" id="UP000316759"/>
    </source>
</evidence>
<dbReference type="AlphaFoldDB" id="A0A504YKE4"/>